<comment type="subcellular location">
    <subcellularLocation>
        <location evidence="1 7">Cell membrane</location>
        <topology evidence="1 7">Multi-pass membrane protein</topology>
    </subcellularLocation>
</comment>
<feature type="transmembrane region" description="Helical" evidence="7">
    <location>
        <begin position="523"/>
        <end position="544"/>
    </location>
</feature>
<dbReference type="EMBL" id="CP024621">
    <property type="protein sequence ID" value="QHD48725.1"/>
    <property type="molecule type" value="Genomic_DNA"/>
</dbReference>
<keyword evidence="4 7" id="KW-0812">Transmembrane</keyword>
<keyword evidence="2 7" id="KW-0813">Transport</keyword>
<keyword evidence="6 7" id="KW-0472">Membrane</keyword>
<evidence type="ECO:0000256" key="6">
    <source>
        <dbReference type="ARBA" id="ARBA00023136"/>
    </source>
</evidence>
<dbReference type="GO" id="GO:0055085">
    <property type="term" value="P:transmembrane transport"/>
    <property type="evidence" value="ECO:0007669"/>
    <property type="project" value="InterPro"/>
</dbReference>
<feature type="transmembrane region" description="Helical" evidence="7">
    <location>
        <begin position="388"/>
        <end position="409"/>
    </location>
</feature>
<proteinExistence type="inferred from homology"/>
<protein>
    <submittedName>
        <fullName evidence="9">ABC transporter permease</fullName>
    </submittedName>
</protein>
<dbReference type="KEGG" id="hmd:CTT34_03005"/>
<dbReference type="OrthoDB" id="7852521at2"/>
<dbReference type="InterPro" id="IPR000515">
    <property type="entry name" value="MetI-like"/>
</dbReference>
<evidence type="ECO:0000313" key="9">
    <source>
        <dbReference type="EMBL" id="QHD48725.1"/>
    </source>
</evidence>
<evidence type="ECO:0000256" key="3">
    <source>
        <dbReference type="ARBA" id="ARBA00022475"/>
    </source>
</evidence>
<dbReference type="SUPFAM" id="SSF161098">
    <property type="entry name" value="MetI-like"/>
    <property type="match status" value="2"/>
</dbReference>
<feature type="transmembrane region" description="Helical" evidence="7">
    <location>
        <begin position="102"/>
        <end position="125"/>
    </location>
</feature>
<evidence type="ECO:0000256" key="1">
    <source>
        <dbReference type="ARBA" id="ARBA00004651"/>
    </source>
</evidence>
<feature type="transmembrane region" description="Helical" evidence="7">
    <location>
        <begin position="421"/>
        <end position="440"/>
    </location>
</feature>
<dbReference type="PANTHER" id="PTHR30183">
    <property type="entry name" value="MOLYBDENUM TRANSPORT SYSTEM PERMEASE PROTEIN MODB"/>
    <property type="match status" value="1"/>
</dbReference>
<dbReference type="Gene3D" id="1.10.3720.10">
    <property type="entry name" value="MetI-like"/>
    <property type="match status" value="2"/>
</dbReference>
<gene>
    <name evidence="9" type="ORF">CTT34_03005</name>
</gene>
<dbReference type="RefSeq" id="WP_159341079.1">
    <property type="nucleotide sequence ID" value="NZ_CP024621.1"/>
</dbReference>
<feature type="transmembrane region" description="Helical" evidence="7">
    <location>
        <begin position="250"/>
        <end position="273"/>
    </location>
</feature>
<evidence type="ECO:0000256" key="7">
    <source>
        <dbReference type="RuleBase" id="RU363032"/>
    </source>
</evidence>
<sequence>MLRLAPLLIIALLVIPVTAGLGMVLLPAFGYLPVLGSEQANLSAWQMLFAQPGLGRSVAVSFASGLASTALALLIVVLFLAASQGTWLDRSLRRLVSPLLAIPHAAVAFGFAFLIAPSGLMARLISPWLSGWEAPPDALIVNDPWGLALTFGLVLKEAPFLLLMSLAALPQLQAEQRLRLARSLGYAPTIAWLKVVLPSLYPLIRLPIYAVIAYATSVVDMALILGPRLPPTLSVSILGWFSDPDITHRFMASAAAVLQLGVTLAALLSWWLLEQLARRLSQRWLTNGDRQWGEALFTVTGRAGLTLASLAALAALIGLGLFSVAGFWRFPELLPQSFTFDHWQRSADMLAGPLVNTALIALLSTGLAAALVVATLENEQRQQIHPTRSLWLLYLPLLVPQIAFLYGLVVAAERLGIRPQLALVVSGHLLFVLPYVYLSLAEAYRRLDPRWLYIAQSLGVSRRRAFWRVRLPLLLAPLLTAVAVGLAVSIGQYLPTQLLGAGRVPTVTTEAVALASGGNRRLIGVWALVQAGLPLVGFMAAVALPRWLGAPRRVPLNVQRQG</sequence>
<dbReference type="PANTHER" id="PTHR30183:SF6">
    <property type="entry name" value="INNER MEMBRANE ABC TRANSPORTER PERMEASE PROTEIN YNJC"/>
    <property type="match status" value="1"/>
</dbReference>
<keyword evidence="3" id="KW-1003">Cell membrane</keyword>
<dbReference type="GO" id="GO:0005886">
    <property type="term" value="C:plasma membrane"/>
    <property type="evidence" value="ECO:0007669"/>
    <property type="project" value="UniProtKB-SubCell"/>
</dbReference>
<reference evidence="9 10" key="1">
    <citation type="submission" date="2017-10" db="EMBL/GenBank/DDBJ databases">
        <title>Coral associated bacteria.</title>
        <authorList>
            <person name="Wang X."/>
        </authorList>
    </citation>
    <scope>NUCLEOTIDE SEQUENCE [LARGE SCALE GENOMIC DNA]</scope>
    <source>
        <strain evidence="9 10">SCSIO 43005</strain>
    </source>
</reference>
<feature type="transmembrane region" description="Helical" evidence="7">
    <location>
        <begin position="58"/>
        <end position="81"/>
    </location>
</feature>
<feature type="transmembrane region" description="Helical" evidence="7">
    <location>
        <begin position="350"/>
        <end position="376"/>
    </location>
</feature>
<organism evidence="9 10">
    <name type="scientific">Vreelandella aquamarina</name>
    <dbReference type="NCBI Taxonomy" id="77097"/>
    <lineage>
        <taxon>Bacteria</taxon>
        <taxon>Pseudomonadati</taxon>
        <taxon>Pseudomonadota</taxon>
        <taxon>Gammaproteobacteria</taxon>
        <taxon>Oceanospirillales</taxon>
        <taxon>Halomonadaceae</taxon>
        <taxon>Vreelandella</taxon>
    </lineage>
</organism>
<dbReference type="AlphaFoldDB" id="A0A857GHL9"/>
<evidence type="ECO:0000313" key="10">
    <source>
        <dbReference type="Proteomes" id="UP000463949"/>
    </source>
</evidence>
<name>A0A857GHL9_9GAMM</name>
<dbReference type="Pfam" id="PF00528">
    <property type="entry name" value="BPD_transp_1"/>
    <property type="match status" value="1"/>
</dbReference>
<feature type="transmembrane region" description="Helical" evidence="7">
    <location>
        <begin position="145"/>
        <end position="169"/>
    </location>
</feature>
<feature type="transmembrane region" description="Helical" evidence="7">
    <location>
        <begin position="307"/>
        <end position="330"/>
    </location>
</feature>
<dbReference type="CDD" id="cd06261">
    <property type="entry name" value="TM_PBP2"/>
    <property type="match status" value="1"/>
</dbReference>
<evidence type="ECO:0000256" key="2">
    <source>
        <dbReference type="ARBA" id="ARBA00022448"/>
    </source>
</evidence>
<feature type="transmembrane region" description="Helical" evidence="7">
    <location>
        <begin position="471"/>
        <end position="494"/>
    </location>
</feature>
<evidence type="ECO:0000256" key="5">
    <source>
        <dbReference type="ARBA" id="ARBA00022989"/>
    </source>
</evidence>
<comment type="similarity">
    <text evidence="7">Belongs to the binding-protein-dependent transport system permease family.</text>
</comment>
<dbReference type="InterPro" id="IPR035906">
    <property type="entry name" value="MetI-like_sf"/>
</dbReference>
<evidence type="ECO:0000259" key="8">
    <source>
        <dbReference type="PROSITE" id="PS50928"/>
    </source>
</evidence>
<evidence type="ECO:0000256" key="4">
    <source>
        <dbReference type="ARBA" id="ARBA00022692"/>
    </source>
</evidence>
<dbReference type="Proteomes" id="UP000463949">
    <property type="component" value="Chromosome"/>
</dbReference>
<dbReference type="PROSITE" id="PS50928">
    <property type="entry name" value="ABC_TM1"/>
    <property type="match status" value="2"/>
</dbReference>
<feature type="domain" description="ABC transmembrane type-1" evidence="8">
    <location>
        <begin position="354"/>
        <end position="541"/>
    </location>
</feature>
<keyword evidence="5 7" id="KW-1133">Transmembrane helix</keyword>
<accession>A0A857GHL9</accession>
<feature type="domain" description="ABC transmembrane type-1" evidence="8">
    <location>
        <begin position="54"/>
        <end position="269"/>
    </location>
</feature>